<dbReference type="EMBL" id="JASSZA010000023">
    <property type="protein sequence ID" value="KAK2083328.1"/>
    <property type="molecule type" value="Genomic_DNA"/>
</dbReference>
<reference evidence="1 2" key="1">
    <citation type="submission" date="2023-05" db="EMBL/GenBank/DDBJ databases">
        <title>B98-5 Cell Line De Novo Hybrid Assembly: An Optical Mapping Approach.</title>
        <authorList>
            <person name="Kananen K."/>
            <person name="Auerbach J.A."/>
            <person name="Kautto E."/>
            <person name="Blachly J.S."/>
        </authorList>
    </citation>
    <scope>NUCLEOTIDE SEQUENCE [LARGE SCALE GENOMIC DNA]</scope>
    <source>
        <strain evidence="1">B95-8</strain>
        <tissue evidence="1">Cell line</tissue>
    </source>
</reference>
<sequence length="171" mass="18496">MAHTTVKELKNSGSAPVDLDLYSVNMESVGLRPQVGTPESRQYSKTGASVPEGQIGVLWQLDLKQAELQQSGKQFVNPFPNGGDPSLGSVSKPSKCYYLDLVPRSPQEKDSRNQEISGGGAPQVASTTLVAGVVVLLAQWCSSSWYRVNRTGSPFGRHLELREGRVTYSAD</sequence>
<accession>A0ABQ9TF11</accession>
<protein>
    <submittedName>
        <fullName evidence="1">Uncharacterized protein</fullName>
    </submittedName>
</protein>
<organism evidence="1 2">
    <name type="scientific">Saguinus oedipus</name>
    <name type="common">Cotton-top tamarin</name>
    <name type="synonym">Oedipomidas oedipus</name>
    <dbReference type="NCBI Taxonomy" id="9490"/>
    <lineage>
        <taxon>Eukaryota</taxon>
        <taxon>Metazoa</taxon>
        <taxon>Chordata</taxon>
        <taxon>Craniata</taxon>
        <taxon>Vertebrata</taxon>
        <taxon>Euteleostomi</taxon>
        <taxon>Mammalia</taxon>
        <taxon>Eutheria</taxon>
        <taxon>Euarchontoglires</taxon>
        <taxon>Primates</taxon>
        <taxon>Haplorrhini</taxon>
        <taxon>Platyrrhini</taxon>
        <taxon>Cebidae</taxon>
        <taxon>Callitrichinae</taxon>
        <taxon>Saguinus</taxon>
    </lineage>
</organism>
<evidence type="ECO:0000313" key="1">
    <source>
        <dbReference type="EMBL" id="KAK2083328.1"/>
    </source>
</evidence>
<gene>
    <name evidence="1" type="ORF">P7K49_038564</name>
</gene>
<keyword evidence="2" id="KW-1185">Reference proteome</keyword>
<comment type="caution">
    <text evidence="1">The sequence shown here is derived from an EMBL/GenBank/DDBJ whole genome shotgun (WGS) entry which is preliminary data.</text>
</comment>
<dbReference type="Proteomes" id="UP001266305">
    <property type="component" value="Unassembled WGS sequence"/>
</dbReference>
<evidence type="ECO:0000313" key="2">
    <source>
        <dbReference type="Proteomes" id="UP001266305"/>
    </source>
</evidence>
<proteinExistence type="predicted"/>
<name>A0ABQ9TF11_SAGOE</name>